<dbReference type="PANTHER" id="PTHR43975:SF2">
    <property type="entry name" value="EG:BACR7A4.14 PROTEIN-RELATED"/>
    <property type="match status" value="1"/>
</dbReference>
<dbReference type="PRINTS" id="PR00081">
    <property type="entry name" value="GDHRDH"/>
</dbReference>
<dbReference type="PRINTS" id="PR00080">
    <property type="entry name" value="SDRFAMILY"/>
</dbReference>
<evidence type="ECO:0000256" key="1">
    <source>
        <dbReference type="ARBA" id="ARBA00023002"/>
    </source>
</evidence>
<evidence type="ECO:0000313" key="2">
    <source>
        <dbReference type="Proteomes" id="UP000694888"/>
    </source>
</evidence>
<dbReference type="Pfam" id="PF13561">
    <property type="entry name" value="adh_short_C2"/>
    <property type="match status" value="1"/>
</dbReference>
<organism evidence="2 3">
    <name type="scientific">Aplysia californica</name>
    <name type="common">California sea hare</name>
    <dbReference type="NCBI Taxonomy" id="6500"/>
    <lineage>
        <taxon>Eukaryota</taxon>
        <taxon>Metazoa</taxon>
        <taxon>Spiralia</taxon>
        <taxon>Lophotrochozoa</taxon>
        <taxon>Mollusca</taxon>
        <taxon>Gastropoda</taxon>
        <taxon>Heterobranchia</taxon>
        <taxon>Euthyneura</taxon>
        <taxon>Tectipleura</taxon>
        <taxon>Aplysiida</taxon>
        <taxon>Aplysioidea</taxon>
        <taxon>Aplysiidae</taxon>
        <taxon>Aplysia</taxon>
    </lineage>
</organism>
<dbReference type="Proteomes" id="UP000694888">
    <property type="component" value="Unplaced"/>
</dbReference>
<keyword evidence="1" id="KW-0560">Oxidoreductase</keyword>
<keyword evidence="2" id="KW-1185">Reference proteome</keyword>
<dbReference type="NCBIfam" id="NF005559">
    <property type="entry name" value="PRK07231.1"/>
    <property type="match status" value="1"/>
</dbReference>
<dbReference type="SUPFAM" id="SSF51735">
    <property type="entry name" value="NAD(P)-binding Rossmann-fold domains"/>
    <property type="match status" value="1"/>
</dbReference>
<dbReference type="PROSITE" id="PS00061">
    <property type="entry name" value="ADH_SHORT"/>
    <property type="match status" value="1"/>
</dbReference>
<dbReference type="InterPro" id="IPR002347">
    <property type="entry name" value="SDR_fam"/>
</dbReference>
<dbReference type="PANTHER" id="PTHR43975">
    <property type="entry name" value="ZGC:101858"/>
    <property type="match status" value="1"/>
</dbReference>
<dbReference type="InterPro" id="IPR020904">
    <property type="entry name" value="Sc_DH/Rdtase_CS"/>
</dbReference>
<evidence type="ECO:0000313" key="3">
    <source>
        <dbReference type="RefSeq" id="XP_005093093.2"/>
    </source>
</evidence>
<dbReference type="Gene3D" id="3.40.50.720">
    <property type="entry name" value="NAD(P)-binding Rossmann-like Domain"/>
    <property type="match status" value="1"/>
</dbReference>
<dbReference type="GeneID" id="101846949"/>
<gene>
    <name evidence="3" type="primary">LOC101846949</name>
</gene>
<accession>A0ABM0JGC6</accession>
<name>A0ABM0JGC6_APLCA</name>
<dbReference type="InterPro" id="IPR036291">
    <property type="entry name" value="NAD(P)-bd_dom_sf"/>
</dbReference>
<proteinExistence type="predicted"/>
<dbReference type="RefSeq" id="XP_005093093.2">
    <property type="nucleotide sequence ID" value="XM_005093036.3"/>
</dbReference>
<sequence length="273" mass="29409">MQNSKDFLQLAGKVVVVTGSSAGIGEAIALEFARQGCHLMLCGRDKERLNAVAAKCVETSGGESKVRTTDGDVLEKSVQQKIVDETLKCFGQLDVLVNNVGTNVVRSAQTAAPEDYNVIMKTNMESIFFLTQLALPHIIKSKGNVVNISSIASENPMFAAIVYSMSKAALDSYTKSLAMEMAPHGVRVNSVNPGSVVSRLYLRGEEALTEEQYDQFKKNQSSSSLHPLGRMVKASEVADAAVFLASTRASFVTGQILFVDGGRHCVYAQPKLP</sequence>
<reference evidence="3" key="1">
    <citation type="submission" date="2025-08" db="UniProtKB">
        <authorList>
            <consortium name="RefSeq"/>
        </authorList>
    </citation>
    <scope>IDENTIFICATION</scope>
</reference>
<protein>
    <submittedName>
        <fullName evidence="3">3-oxoacyl-[acyl-carrier-protein] reductase FabG</fullName>
    </submittedName>
</protein>